<proteinExistence type="predicted"/>
<reference evidence="2 3" key="1">
    <citation type="submission" date="2019-06" db="EMBL/GenBank/DDBJ databases">
        <title>A complete genome sequence for Luteibacter pinisoli MAH-14.</title>
        <authorList>
            <person name="Baltrus D.A."/>
        </authorList>
    </citation>
    <scope>NUCLEOTIDE SEQUENCE [LARGE SCALE GENOMIC DNA]</scope>
    <source>
        <strain evidence="2 3">MAH-14</strain>
    </source>
</reference>
<feature type="transmembrane region" description="Helical" evidence="1">
    <location>
        <begin position="140"/>
        <end position="161"/>
    </location>
</feature>
<sequence length="398" mass="43516">MASGRKRAMLRHMLINPLFAEGLHVALLRRMRLIRSEDRAEARRRVVLGVSLAWLPLAVLATLAWLGLGNPDAAGFFSDITAQARYLLAVPLLIVADYIVLPRLKALAGCFGGSTLLPPSRQDAFLELMASSRRLSAGPWPSTIVALLAYATVISLAAALPPAEWAAWQSNPVTHARSLPGWWHLLVSMPMVLGLTLSWVWRWMLWVRVMWRLSRMGPVLVASHPDHAGGLGFLAESARAFTPVVLPLAVIVAATMAHNLVLTGQTAVGHEATPVITAVLAVVITASPPFLFMRVLLAARHLGWERYGELARSMGLVFEARWLDGKTPVDDTTLERPDFSATVDLYGIVTNSCDMRLMLFDYATIVTVAISALLPFAPLWIAAVPFDQLMDKLVGMLV</sequence>
<feature type="transmembrane region" description="Helical" evidence="1">
    <location>
        <begin position="275"/>
        <end position="297"/>
    </location>
</feature>
<keyword evidence="1" id="KW-0472">Membrane</keyword>
<protein>
    <submittedName>
        <fullName evidence="2">Uncharacterized protein</fullName>
    </submittedName>
</protein>
<accession>A0A4Y5Z1G9</accession>
<feature type="transmembrane region" description="Helical" evidence="1">
    <location>
        <begin position="362"/>
        <end position="383"/>
    </location>
</feature>
<dbReference type="Proteomes" id="UP000316093">
    <property type="component" value="Chromosome"/>
</dbReference>
<keyword evidence="1" id="KW-1133">Transmembrane helix</keyword>
<keyword evidence="3" id="KW-1185">Reference proteome</keyword>
<evidence type="ECO:0000313" key="3">
    <source>
        <dbReference type="Proteomes" id="UP000316093"/>
    </source>
</evidence>
<name>A0A4Y5Z1G9_9GAMM</name>
<dbReference type="AlphaFoldDB" id="A0A4Y5Z1G9"/>
<feature type="transmembrane region" description="Helical" evidence="1">
    <location>
        <begin position="181"/>
        <end position="205"/>
    </location>
</feature>
<gene>
    <name evidence="2" type="ORF">FIV34_05580</name>
</gene>
<feature type="transmembrane region" description="Helical" evidence="1">
    <location>
        <begin position="244"/>
        <end position="263"/>
    </location>
</feature>
<feature type="transmembrane region" description="Helical" evidence="1">
    <location>
        <begin position="46"/>
        <end position="68"/>
    </location>
</feature>
<organism evidence="2 3">
    <name type="scientific">Luteibacter pinisoli</name>
    <dbReference type="NCBI Taxonomy" id="2589080"/>
    <lineage>
        <taxon>Bacteria</taxon>
        <taxon>Pseudomonadati</taxon>
        <taxon>Pseudomonadota</taxon>
        <taxon>Gammaproteobacteria</taxon>
        <taxon>Lysobacterales</taxon>
        <taxon>Rhodanobacteraceae</taxon>
        <taxon>Luteibacter</taxon>
    </lineage>
</organism>
<evidence type="ECO:0000256" key="1">
    <source>
        <dbReference type="SAM" id="Phobius"/>
    </source>
</evidence>
<dbReference type="EMBL" id="CP041046">
    <property type="protein sequence ID" value="QDE38706.1"/>
    <property type="molecule type" value="Genomic_DNA"/>
</dbReference>
<dbReference type="KEGG" id="lpy:FIV34_05580"/>
<evidence type="ECO:0000313" key="2">
    <source>
        <dbReference type="EMBL" id="QDE38706.1"/>
    </source>
</evidence>
<keyword evidence="1" id="KW-0812">Transmembrane</keyword>
<dbReference type="OrthoDB" id="5493434at2"/>
<dbReference type="RefSeq" id="WP_139980468.1">
    <property type="nucleotide sequence ID" value="NZ_CP041046.1"/>
</dbReference>
<feature type="transmembrane region" description="Helical" evidence="1">
    <location>
        <begin position="80"/>
        <end position="101"/>
    </location>
</feature>